<dbReference type="InterPro" id="IPR022636">
    <property type="entry name" value="S-AdoMet_synthetase_sfam"/>
</dbReference>
<evidence type="ECO:0000256" key="1">
    <source>
        <dbReference type="ARBA" id="ARBA00022723"/>
    </source>
</evidence>
<proteinExistence type="predicted"/>
<protein>
    <recommendedName>
        <fullName evidence="2">S-adenosylmethionine synthetase N-terminal domain-containing protein</fullName>
    </recommendedName>
</protein>
<name>A0A8C0XTT5_CASCN</name>
<dbReference type="GO" id="GO:0006556">
    <property type="term" value="P:S-adenosylmethionine biosynthetic process"/>
    <property type="evidence" value="ECO:0007669"/>
    <property type="project" value="InterPro"/>
</dbReference>
<sequence>MNRQLQLFPQASIEEGVCLFTSESVGEGTPRMTRLPGISCAVIDAHIFSRALMPNLLVKLPKTGMVHLAREITSRVAIDYQQVAREVIKFIGYKILPKVSKKLKY</sequence>
<evidence type="ECO:0000313" key="3">
    <source>
        <dbReference type="Ensembl" id="ENSCCNP00000032071.1"/>
    </source>
</evidence>
<dbReference type="Gene3D" id="3.30.300.10">
    <property type="match status" value="1"/>
</dbReference>
<dbReference type="Pfam" id="PF00438">
    <property type="entry name" value="S-AdoMet_synt_N"/>
    <property type="match status" value="1"/>
</dbReference>
<dbReference type="AlphaFoldDB" id="A0A8C0XTT5"/>
<keyword evidence="1" id="KW-0479">Metal-binding</keyword>
<reference evidence="3" key="1">
    <citation type="submission" date="2023-09" db="UniProtKB">
        <authorList>
            <consortium name="Ensembl"/>
        </authorList>
    </citation>
    <scope>IDENTIFICATION</scope>
</reference>
<dbReference type="Ensembl" id="ENSCCNT00000040291.1">
    <property type="protein sequence ID" value="ENSCCNP00000032071.1"/>
    <property type="gene ID" value="ENSCCNG00000030471.1"/>
</dbReference>
<accession>A0A8C0XTT5</accession>
<organism evidence="3">
    <name type="scientific">Castor canadensis</name>
    <name type="common">American beaver</name>
    <dbReference type="NCBI Taxonomy" id="51338"/>
    <lineage>
        <taxon>Eukaryota</taxon>
        <taxon>Metazoa</taxon>
        <taxon>Chordata</taxon>
        <taxon>Craniata</taxon>
        <taxon>Vertebrata</taxon>
        <taxon>Euteleostomi</taxon>
        <taxon>Mammalia</taxon>
        <taxon>Eutheria</taxon>
        <taxon>Euarchontoglires</taxon>
        <taxon>Glires</taxon>
        <taxon>Rodentia</taxon>
        <taxon>Castorimorpha</taxon>
        <taxon>Castoridae</taxon>
        <taxon>Castor</taxon>
    </lineage>
</organism>
<evidence type="ECO:0000259" key="2">
    <source>
        <dbReference type="Pfam" id="PF00438"/>
    </source>
</evidence>
<dbReference type="InterPro" id="IPR022628">
    <property type="entry name" value="S-AdoMet_synt_N"/>
</dbReference>
<dbReference type="SUPFAM" id="SSF55973">
    <property type="entry name" value="S-adenosylmethionine synthetase"/>
    <property type="match status" value="1"/>
</dbReference>
<dbReference type="GO" id="GO:0046872">
    <property type="term" value="F:metal ion binding"/>
    <property type="evidence" value="ECO:0007669"/>
    <property type="project" value="UniProtKB-KW"/>
</dbReference>
<feature type="domain" description="S-adenosylmethionine synthetase N-terminal" evidence="2">
    <location>
        <begin position="19"/>
        <end position="94"/>
    </location>
</feature>
<dbReference type="GO" id="GO:0004478">
    <property type="term" value="F:methionine adenosyltransferase activity"/>
    <property type="evidence" value="ECO:0007669"/>
    <property type="project" value="InterPro"/>
</dbReference>